<evidence type="ECO:0000313" key="2">
    <source>
        <dbReference type="Proteomes" id="UP000002038"/>
    </source>
</evidence>
<gene>
    <name evidence="1" type="ORF">BDBG_17825</name>
</gene>
<dbReference type="VEuPathDB" id="FungiDB:BDBG_17825"/>
<evidence type="ECO:0000313" key="1">
    <source>
        <dbReference type="EMBL" id="OAT13455.1"/>
    </source>
</evidence>
<dbReference type="EMBL" id="GG657473">
    <property type="protein sequence ID" value="OAT13455.1"/>
    <property type="molecule type" value="Genomic_DNA"/>
</dbReference>
<dbReference type="OrthoDB" id="4191091at2759"/>
<protein>
    <submittedName>
        <fullName evidence="1">Uncharacterized protein</fullName>
    </submittedName>
</protein>
<dbReference type="KEGG" id="bgh:BDBG_17825"/>
<keyword evidence="2" id="KW-1185">Reference proteome</keyword>
<accession>A0A179UZG9</accession>
<sequence>MSLNVILVSTVVDNMYKMKAMIDSNICTCYMVKLTIDVRGYQCEDVYTYEVDNLDYNL</sequence>
<name>A0A179UZG9_BLAGS</name>
<dbReference type="Proteomes" id="UP000002038">
    <property type="component" value="Unassembled WGS sequence"/>
</dbReference>
<dbReference type="RefSeq" id="XP_031580918.1">
    <property type="nucleotide sequence ID" value="XM_031725461.1"/>
</dbReference>
<dbReference type="AlphaFoldDB" id="A0A179UZG9"/>
<feature type="non-terminal residue" evidence="1">
    <location>
        <position position="58"/>
    </location>
</feature>
<reference evidence="2" key="1">
    <citation type="journal article" date="2015" name="PLoS Genet.">
        <title>The dynamic genome and transcriptome of the human fungal pathogen Blastomyces and close relative Emmonsia.</title>
        <authorList>
            <person name="Munoz J.F."/>
            <person name="Gauthier G.M."/>
            <person name="Desjardins C.A."/>
            <person name="Gallo J.E."/>
            <person name="Holder J."/>
            <person name="Sullivan T.D."/>
            <person name="Marty A.J."/>
            <person name="Carmen J.C."/>
            <person name="Chen Z."/>
            <person name="Ding L."/>
            <person name="Gujja S."/>
            <person name="Magrini V."/>
            <person name="Misas E."/>
            <person name="Mitreva M."/>
            <person name="Priest M."/>
            <person name="Saif S."/>
            <person name="Whiston E.A."/>
            <person name="Young S."/>
            <person name="Zeng Q."/>
            <person name="Goldman W.E."/>
            <person name="Mardis E.R."/>
            <person name="Taylor J.W."/>
            <person name="McEwen J.G."/>
            <person name="Clay O.K."/>
            <person name="Klein B.S."/>
            <person name="Cuomo C.A."/>
        </authorList>
    </citation>
    <scope>NUCLEOTIDE SEQUENCE [LARGE SCALE GENOMIC DNA]</scope>
    <source>
        <strain evidence="2">SLH14081</strain>
    </source>
</reference>
<dbReference type="GeneID" id="42529393"/>
<organism evidence="1 2">
    <name type="scientific">Blastomyces gilchristii (strain SLH14081)</name>
    <name type="common">Blastomyces dermatitidis</name>
    <dbReference type="NCBI Taxonomy" id="559298"/>
    <lineage>
        <taxon>Eukaryota</taxon>
        <taxon>Fungi</taxon>
        <taxon>Dikarya</taxon>
        <taxon>Ascomycota</taxon>
        <taxon>Pezizomycotina</taxon>
        <taxon>Eurotiomycetes</taxon>
        <taxon>Eurotiomycetidae</taxon>
        <taxon>Onygenales</taxon>
        <taxon>Ajellomycetaceae</taxon>
        <taxon>Blastomyces</taxon>
    </lineage>
</organism>
<proteinExistence type="predicted"/>